<evidence type="ECO:0000256" key="6">
    <source>
        <dbReference type="ARBA" id="ARBA00022763"/>
    </source>
</evidence>
<evidence type="ECO:0000256" key="8">
    <source>
        <dbReference type="ARBA" id="ARBA00022801"/>
    </source>
</evidence>
<dbReference type="GO" id="GO:0003677">
    <property type="term" value="F:DNA binding"/>
    <property type="evidence" value="ECO:0007669"/>
    <property type="project" value="UniProtKB-UniRule"/>
</dbReference>
<keyword evidence="12 14" id="KW-0539">Nucleus</keyword>
<evidence type="ECO:0000256" key="14">
    <source>
        <dbReference type="RuleBase" id="RU910737"/>
    </source>
</evidence>
<evidence type="ECO:0000256" key="13">
    <source>
        <dbReference type="ARBA" id="ARBA00060210"/>
    </source>
</evidence>
<dbReference type="SMART" id="SM00279">
    <property type="entry name" value="HhH2"/>
    <property type="match status" value="1"/>
</dbReference>
<dbReference type="InterPro" id="IPR006084">
    <property type="entry name" value="XPG/Rad2"/>
</dbReference>
<feature type="domain" description="XPG-I" evidence="15">
    <location>
        <begin position="143"/>
        <end position="212"/>
    </location>
</feature>
<evidence type="ECO:0000256" key="7">
    <source>
        <dbReference type="ARBA" id="ARBA00022769"/>
    </source>
</evidence>
<dbReference type="GO" id="GO:0005634">
    <property type="term" value="C:nucleus"/>
    <property type="evidence" value="ECO:0007669"/>
    <property type="project" value="UniProtKB-SubCell"/>
</dbReference>
<dbReference type="EMBL" id="LR031879">
    <property type="protein sequence ID" value="VDD56243.1"/>
    <property type="molecule type" value="Genomic_DNA"/>
</dbReference>
<accession>A0A3P6FED8</accession>
<evidence type="ECO:0000256" key="4">
    <source>
        <dbReference type="ARBA" id="ARBA00022722"/>
    </source>
</evidence>
<dbReference type="PANTHER" id="PTHR11081:SF8">
    <property type="entry name" value="EXONUCLEASE 1"/>
    <property type="match status" value="1"/>
</dbReference>
<name>A0A3P6FED8_BRAOL</name>
<evidence type="ECO:0000259" key="16">
    <source>
        <dbReference type="SMART" id="SM00485"/>
    </source>
</evidence>
<evidence type="ECO:0000256" key="11">
    <source>
        <dbReference type="ARBA" id="ARBA00023204"/>
    </source>
</evidence>
<evidence type="ECO:0000256" key="2">
    <source>
        <dbReference type="ARBA" id="ARBA00010563"/>
    </source>
</evidence>
<proteinExistence type="inferred from homology"/>
<comment type="similarity">
    <text evidence="2 14">Belongs to the XPG/RAD2 endonuclease family. EXO1 subfamily.</text>
</comment>
<dbReference type="Gene3D" id="1.10.150.20">
    <property type="entry name" value="5' to 3' exonuclease, C-terminal subdomain"/>
    <property type="match status" value="1"/>
</dbReference>
<dbReference type="SUPFAM" id="SSF88723">
    <property type="entry name" value="PIN domain-like"/>
    <property type="match status" value="1"/>
</dbReference>
<dbReference type="InterPro" id="IPR019974">
    <property type="entry name" value="XPG_CS"/>
</dbReference>
<dbReference type="PROSITE" id="PS00842">
    <property type="entry name" value="XPG_2"/>
    <property type="match status" value="1"/>
</dbReference>
<evidence type="ECO:0000256" key="1">
    <source>
        <dbReference type="ARBA" id="ARBA00004123"/>
    </source>
</evidence>
<dbReference type="CDD" id="cd09901">
    <property type="entry name" value="H3TH_FEN1-like"/>
    <property type="match status" value="1"/>
</dbReference>
<organism evidence="17">
    <name type="scientific">Brassica oleracea</name>
    <name type="common">Wild cabbage</name>
    <dbReference type="NCBI Taxonomy" id="3712"/>
    <lineage>
        <taxon>Eukaryota</taxon>
        <taxon>Viridiplantae</taxon>
        <taxon>Streptophyta</taxon>
        <taxon>Embryophyta</taxon>
        <taxon>Tracheophyta</taxon>
        <taxon>Spermatophyta</taxon>
        <taxon>Magnoliopsida</taxon>
        <taxon>eudicotyledons</taxon>
        <taxon>Gunneridae</taxon>
        <taxon>Pentapetalae</taxon>
        <taxon>rosids</taxon>
        <taxon>malvids</taxon>
        <taxon>Brassicales</taxon>
        <taxon>Brassicaceae</taxon>
        <taxon>Brassiceae</taxon>
        <taxon>Brassica</taxon>
    </lineage>
</organism>
<sequence length="578" mass="64933">MGIKDLLRFMKPYILPIHIQKYAGTRVGIDAYSWLHKGAYSCSMELCLDTDGKKKLRYIDYFMHRISLLQHYEITPVVVLDGGHMPCKAATGDERQRQVKRKANFDAAMVKLKEGNVKAAVEFFQRAVSVTSSMAHQLIQVLKSENVEFIVAPYEADAQLAYLSSLELEQGGIAAVITEDSDLLAYGCKAVIFKMDRYGKGEELILDNVFQAADQKPSFQNFDQELFTAMCVLAGCDFLPSVPGVGISRAHGFISKYQSVERVLSVLTTKKGKLVPEDYSSSLMEAVSVFQYARVYDFHGKKLKHLKPLSQNLMDLPVEQLEFLGPDLSPSVAAAIAEGKVDPITMEAFNRFSVSGRQMKTPVRSFKEQEKRSSFLLLPLSESEERINLKRSADEAIIGPESVLEEPKYSKQDLDLHKLVSQQPNKDHMIIPTSNPSLAPDNNPFKIRKTDEINMEEYGLQELKVSFGTNGEAMDVTYSPNSKEHDCSGDQKDVTIDLSKLDDSVIKQNSEKIREKESSVDSEDVVEIQGHVNITTKRVRGAKPRAESFKVKTSFRSSEDKKAKINKKSSILDFFHRL</sequence>
<comment type="subcellular location">
    <subcellularLocation>
        <location evidence="1 14">Nucleus</location>
    </subcellularLocation>
</comment>
<dbReference type="SUPFAM" id="SSF47807">
    <property type="entry name" value="5' to 3' exonuclease, C-terminal subdomain"/>
    <property type="match status" value="1"/>
</dbReference>
<keyword evidence="8 14" id="KW-0378">Hydrolase</keyword>
<dbReference type="InterPro" id="IPR006086">
    <property type="entry name" value="XPG-I_dom"/>
</dbReference>
<keyword evidence="14" id="KW-0269">Exonuclease</keyword>
<dbReference type="InterPro" id="IPR029060">
    <property type="entry name" value="PIN-like_dom_sf"/>
</dbReference>
<evidence type="ECO:0000259" key="15">
    <source>
        <dbReference type="SMART" id="SM00484"/>
    </source>
</evidence>
<comment type="function">
    <text evidence="14">5'-&gt;3' double-stranded DNA exonuclease which may also possess a cryptic 3'-&gt;5' double-stranded DNA exonuclease activity. Functions in DNA mismatch repair.</text>
</comment>
<reference evidence="17" key="1">
    <citation type="submission" date="2018-11" db="EMBL/GenBank/DDBJ databases">
        <authorList>
            <consortium name="Genoscope - CEA"/>
            <person name="William W."/>
        </authorList>
    </citation>
    <scope>NUCLEOTIDE SEQUENCE</scope>
</reference>
<comment type="function">
    <text evidence="13">Putative 5'-&gt;3' double-stranded DNA exonuclease which may also contain a cryptic 3'-&gt;5' double-stranded DNA exonuclease activity. May be involved in DNA mismatch repair (MMR).</text>
</comment>
<evidence type="ECO:0000256" key="12">
    <source>
        <dbReference type="ARBA" id="ARBA00023242"/>
    </source>
</evidence>
<keyword evidence="7 14" id="KW-0228">DNA excision</keyword>
<dbReference type="AlphaFoldDB" id="A0A3P6FED8"/>
<keyword evidence="6 14" id="KW-0227">DNA damage</keyword>
<dbReference type="FunFam" id="3.40.50.1010:FF:000002">
    <property type="entry name" value="Exonuclease 1, putative"/>
    <property type="match status" value="1"/>
</dbReference>
<keyword evidence="4 14" id="KW-0540">Nuclease</keyword>
<dbReference type="InterPro" id="IPR008918">
    <property type="entry name" value="HhH2"/>
</dbReference>
<dbReference type="GO" id="GO:0046872">
    <property type="term" value="F:metal ion binding"/>
    <property type="evidence" value="ECO:0007669"/>
    <property type="project" value="UniProtKB-UniRule"/>
</dbReference>
<dbReference type="GO" id="GO:0017108">
    <property type="term" value="F:5'-flap endonuclease activity"/>
    <property type="evidence" value="ECO:0007669"/>
    <property type="project" value="TreeGrafter"/>
</dbReference>
<dbReference type="SMART" id="SM00484">
    <property type="entry name" value="XPGI"/>
    <property type="match status" value="1"/>
</dbReference>
<dbReference type="InterPro" id="IPR044752">
    <property type="entry name" value="PIN-like_EXO1"/>
</dbReference>
<protein>
    <recommendedName>
        <fullName evidence="3 14">Exonuclease 1</fullName>
        <ecNumber evidence="14">3.1.-.-</ecNumber>
    </recommendedName>
</protein>
<keyword evidence="10 14" id="KW-0267">Excision nuclease</keyword>
<feature type="domain" description="XPG N-terminal" evidence="16">
    <location>
        <begin position="1"/>
        <end position="104"/>
    </location>
</feature>
<dbReference type="PANTHER" id="PTHR11081">
    <property type="entry name" value="FLAP ENDONUCLEASE FAMILY MEMBER"/>
    <property type="match status" value="1"/>
</dbReference>
<keyword evidence="11 14" id="KW-0234">DNA repair</keyword>
<gene>
    <name evidence="17" type="ORF">BOLC8T49472H</name>
</gene>
<dbReference type="GO" id="GO:0035312">
    <property type="term" value="F:5'-3' DNA exonuclease activity"/>
    <property type="evidence" value="ECO:0007669"/>
    <property type="project" value="UniProtKB-UniRule"/>
</dbReference>
<dbReference type="Pfam" id="PF00867">
    <property type="entry name" value="XPG_I"/>
    <property type="match status" value="1"/>
</dbReference>
<keyword evidence="14" id="KW-0238">DNA-binding</keyword>
<evidence type="ECO:0000256" key="9">
    <source>
        <dbReference type="ARBA" id="ARBA00022842"/>
    </source>
</evidence>
<dbReference type="Pfam" id="PF00752">
    <property type="entry name" value="XPG_N"/>
    <property type="match status" value="1"/>
</dbReference>
<keyword evidence="9 14" id="KW-0460">Magnesium</keyword>
<dbReference type="Gene3D" id="3.40.50.1010">
    <property type="entry name" value="5'-nuclease"/>
    <property type="match status" value="1"/>
</dbReference>
<dbReference type="InterPro" id="IPR036279">
    <property type="entry name" value="5-3_exonuclease_C_sf"/>
</dbReference>
<dbReference type="CDD" id="cd09857">
    <property type="entry name" value="PIN_EXO1"/>
    <property type="match status" value="1"/>
</dbReference>
<dbReference type="GO" id="GO:0006281">
    <property type="term" value="P:DNA repair"/>
    <property type="evidence" value="ECO:0007669"/>
    <property type="project" value="UniProtKB-UniRule"/>
</dbReference>
<dbReference type="PRINTS" id="PR00853">
    <property type="entry name" value="XPGRADSUPER"/>
</dbReference>
<evidence type="ECO:0000313" key="17">
    <source>
        <dbReference type="EMBL" id="VDD56243.1"/>
    </source>
</evidence>
<dbReference type="EC" id="3.1.-.-" evidence="14"/>
<dbReference type="FunFam" id="1.10.150.20:FF:000011">
    <property type="entry name" value="exonuclease 1"/>
    <property type="match status" value="1"/>
</dbReference>
<evidence type="ECO:0000256" key="10">
    <source>
        <dbReference type="ARBA" id="ARBA00022881"/>
    </source>
</evidence>
<comment type="cofactor">
    <cofactor evidence="14">
        <name>Mg(2+)</name>
        <dbReference type="ChEBI" id="CHEBI:18420"/>
    </cofactor>
    <text evidence="14">Binds 2 magnesium ions per subunit. They probably participate in the reaction catalyzed by the enzyme. May bind an additional third magnesium ion after substrate binding.</text>
</comment>
<dbReference type="SMART" id="SM00485">
    <property type="entry name" value="XPGN"/>
    <property type="match status" value="1"/>
</dbReference>
<keyword evidence="5 14" id="KW-0479">Metal-binding</keyword>
<evidence type="ECO:0000256" key="3">
    <source>
        <dbReference type="ARBA" id="ARBA00020324"/>
    </source>
</evidence>
<evidence type="ECO:0000256" key="5">
    <source>
        <dbReference type="ARBA" id="ARBA00022723"/>
    </source>
</evidence>
<dbReference type="InterPro" id="IPR006085">
    <property type="entry name" value="XPG_DNA_repair_N"/>
</dbReference>